<dbReference type="Proteomes" id="UP001530400">
    <property type="component" value="Unassembled WGS sequence"/>
</dbReference>
<dbReference type="InterPro" id="IPR036388">
    <property type="entry name" value="WH-like_DNA-bd_sf"/>
</dbReference>
<evidence type="ECO:0000256" key="6">
    <source>
        <dbReference type="PROSITE-ProRule" id="PRU00169"/>
    </source>
</evidence>
<dbReference type="PANTHER" id="PTHR48111:SF1">
    <property type="entry name" value="TWO-COMPONENT RESPONSE REGULATOR ORR33"/>
    <property type="match status" value="1"/>
</dbReference>
<dbReference type="InterPro" id="IPR011006">
    <property type="entry name" value="CheY-like_superfamily"/>
</dbReference>
<evidence type="ECO:0000256" key="5">
    <source>
        <dbReference type="ARBA" id="ARBA00023163"/>
    </source>
</evidence>
<dbReference type="SMART" id="SM00448">
    <property type="entry name" value="REC"/>
    <property type="match status" value="1"/>
</dbReference>
<feature type="compositionally biased region" description="Polar residues" evidence="7">
    <location>
        <begin position="21"/>
        <end position="38"/>
    </location>
</feature>
<name>A0ABD3NBH8_9STRA</name>
<evidence type="ECO:0000256" key="2">
    <source>
        <dbReference type="ARBA" id="ARBA00023012"/>
    </source>
</evidence>
<dbReference type="InterPro" id="IPR016032">
    <property type="entry name" value="Sig_transdc_resp-reg_C-effctor"/>
</dbReference>
<dbReference type="Gene3D" id="1.10.10.10">
    <property type="entry name" value="Winged helix-like DNA-binding domain superfamily/Winged helix DNA-binding domain"/>
    <property type="match status" value="1"/>
</dbReference>
<evidence type="ECO:0000313" key="10">
    <source>
        <dbReference type="Proteomes" id="UP001530400"/>
    </source>
</evidence>
<evidence type="ECO:0000256" key="7">
    <source>
        <dbReference type="SAM" id="MobiDB-lite"/>
    </source>
</evidence>
<protein>
    <recommendedName>
        <fullName evidence="8">Response regulatory domain-containing protein</fullName>
    </recommendedName>
</protein>
<sequence>MNGPVGEERYVALAFSAHFDTSTAPRSGSNSRLFASSSEDAEPGCPWILLAEEETSIRNRIGKYLAKEGGYSVTGVADAKSALLICRGTFVPKQISDLTNSTNKKCPDCLVVDAHLSGSLDGIQLLKVIRSDQSLKYLPVLLLLDRGRLGIEASDADAYLSKPFDLEELTSLVDGLLKRSSKGPSLTTQENNVTIAMEVNELRQELSEIKRLLITSGFSANDLHRESDSTSSIQDDLALIKQTVLNGKMQMHSNENATKLDEDVHGESAVAPNEDATSAVFGPDEITIMDLVDKGLTNKEVASKAGIPIEMVSKMLNGMFSKASVKSKTELVKWWRNQTETVAM</sequence>
<feature type="modified residue" description="4-aspartylphosphate" evidence="6">
    <location>
        <position position="113"/>
    </location>
</feature>
<proteinExistence type="predicted"/>
<dbReference type="Gene3D" id="3.40.50.2300">
    <property type="match status" value="1"/>
</dbReference>
<comment type="caution">
    <text evidence="9">The sequence shown here is derived from an EMBL/GenBank/DDBJ whole genome shotgun (WGS) entry which is preliminary data.</text>
</comment>
<keyword evidence="1 6" id="KW-0597">Phosphoprotein</keyword>
<keyword evidence="2" id="KW-0902">Two-component regulatory system</keyword>
<evidence type="ECO:0000256" key="1">
    <source>
        <dbReference type="ARBA" id="ARBA00022553"/>
    </source>
</evidence>
<accession>A0ABD3NBH8</accession>
<dbReference type="PROSITE" id="PS50110">
    <property type="entry name" value="RESPONSE_REGULATORY"/>
    <property type="match status" value="1"/>
</dbReference>
<gene>
    <name evidence="9" type="ORF">ACHAWO_004863</name>
</gene>
<feature type="region of interest" description="Disordered" evidence="7">
    <location>
        <begin position="21"/>
        <end position="42"/>
    </location>
</feature>
<dbReference type="PANTHER" id="PTHR48111">
    <property type="entry name" value="REGULATOR OF RPOS"/>
    <property type="match status" value="1"/>
</dbReference>
<dbReference type="InterPro" id="IPR001789">
    <property type="entry name" value="Sig_transdc_resp-reg_receiver"/>
</dbReference>
<dbReference type="SUPFAM" id="SSF46894">
    <property type="entry name" value="C-terminal effector domain of the bipartite response regulators"/>
    <property type="match status" value="1"/>
</dbReference>
<keyword evidence="4" id="KW-0238">DNA-binding</keyword>
<dbReference type="Pfam" id="PF00072">
    <property type="entry name" value="Response_reg"/>
    <property type="match status" value="1"/>
</dbReference>
<evidence type="ECO:0000313" key="9">
    <source>
        <dbReference type="EMBL" id="KAL3773418.1"/>
    </source>
</evidence>
<dbReference type="EMBL" id="JALLPJ020001234">
    <property type="protein sequence ID" value="KAL3773418.1"/>
    <property type="molecule type" value="Genomic_DNA"/>
</dbReference>
<dbReference type="InterPro" id="IPR039420">
    <property type="entry name" value="WalR-like"/>
</dbReference>
<dbReference type="GO" id="GO:0000160">
    <property type="term" value="P:phosphorelay signal transduction system"/>
    <property type="evidence" value="ECO:0007669"/>
    <property type="project" value="UniProtKB-KW"/>
</dbReference>
<organism evidence="9 10">
    <name type="scientific">Cyclotella atomus</name>
    <dbReference type="NCBI Taxonomy" id="382360"/>
    <lineage>
        <taxon>Eukaryota</taxon>
        <taxon>Sar</taxon>
        <taxon>Stramenopiles</taxon>
        <taxon>Ochrophyta</taxon>
        <taxon>Bacillariophyta</taxon>
        <taxon>Coscinodiscophyceae</taxon>
        <taxon>Thalassiosirophycidae</taxon>
        <taxon>Stephanodiscales</taxon>
        <taxon>Stephanodiscaceae</taxon>
        <taxon>Cyclotella</taxon>
    </lineage>
</organism>
<keyword evidence="10" id="KW-1185">Reference proteome</keyword>
<evidence type="ECO:0000256" key="3">
    <source>
        <dbReference type="ARBA" id="ARBA00023015"/>
    </source>
</evidence>
<dbReference type="AlphaFoldDB" id="A0ABD3NBH8"/>
<feature type="domain" description="Response regulatory" evidence="8">
    <location>
        <begin position="47"/>
        <end position="177"/>
    </location>
</feature>
<keyword evidence="3" id="KW-0805">Transcription regulation</keyword>
<evidence type="ECO:0000256" key="4">
    <source>
        <dbReference type="ARBA" id="ARBA00023125"/>
    </source>
</evidence>
<dbReference type="SUPFAM" id="SSF52172">
    <property type="entry name" value="CheY-like"/>
    <property type="match status" value="1"/>
</dbReference>
<reference evidence="9 10" key="1">
    <citation type="submission" date="2024-10" db="EMBL/GenBank/DDBJ databases">
        <title>Updated reference genomes for cyclostephanoid diatoms.</title>
        <authorList>
            <person name="Roberts W.R."/>
            <person name="Alverson A.J."/>
        </authorList>
    </citation>
    <scope>NUCLEOTIDE SEQUENCE [LARGE SCALE GENOMIC DNA]</scope>
    <source>
        <strain evidence="9 10">AJA010-31</strain>
    </source>
</reference>
<dbReference type="GO" id="GO:0003677">
    <property type="term" value="F:DNA binding"/>
    <property type="evidence" value="ECO:0007669"/>
    <property type="project" value="UniProtKB-KW"/>
</dbReference>
<evidence type="ECO:0000259" key="8">
    <source>
        <dbReference type="PROSITE" id="PS50110"/>
    </source>
</evidence>
<keyword evidence="5" id="KW-0804">Transcription</keyword>